<evidence type="ECO:0000256" key="2">
    <source>
        <dbReference type="ARBA" id="ARBA00012438"/>
    </source>
</evidence>
<evidence type="ECO:0000259" key="10">
    <source>
        <dbReference type="SMART" id="SM00387"/>
    </source>
</evidence>
<dbReference type="PANTHER" id="PTHR24421:SF10">
    <property type="entry name" value="NITRATE_NITRITE SENSOR PROTEIN NARQ"/>
    <property type="match status" value="1"/>
</dbReference>
<dbReference type="GO" id="GO:0016020">
    <property type="term" value="C:membrane"/>
    <property type="evidence" value="ECO:0007669"/>
    <property type="project" value="InterPro"/>
</dbReference>
<comment type="catalytic activity">
    <reaction evidence="1">
        <text>ATP + protein L-histidine = ADP + protein N-phospho-L-histidine.</text>
        <dbReference type="EC" id="2.7.13.3"/>
    </reaction>
</comment>
<keyword evidence="6 11" id="KW-0418">Kinase</keyword>
<dbReference type="EC" id="2.7.13.3" evidence="2"/>
<dbReference type="Proteomes" id="UP000290567">
    <property type="component" value="Unassembled WGS sequence"/>
</dbReference>
<dbReference type="InterPro" id="IPR036890">
    <property type="entry name" value="HATPase_C_sf"/>
</dbReference>
<dbReference type="GO" id="GO:0000155">
    <property type="term" value="F:phosphorelay sensor kinase activity"/>
    <property type="evidence" value="ECO:0007669"/>
    <property type="project" value="InterPro"/>
</dbReference>
<reference evidence="12" key="1">
    <citation type="submission" date="2019-02" db="EMBL/GenBank/DDBJ databases">
        <title>Draft genome sequence of Enterococcus sp. Gos25-1.</title>
        <authorList>
            <person name="Tanaka N."/>
            <person name="Shiwa Y."/>
            <person name="Fujita N."/>
        </authorList>
    </citation>
    <scope>NUCLEOTIDE SEQUENCE [LARGE SCALE GENOMIC DNA]</scope>
    <source>
        <strain evidence="12">Gos25-1</strain>
    </source>
</reference>
<keyword evidence="5" id="KW-0547">Nucleotide-binding</keyword>
<dbReference type="SMART" id="SM00387">
    <property type="entry name" value="HATPase_c"/>
    <property type="match status" value="1"/>
</dbReference>
<dbReference type="InterPro" id="IPR011712">
    <property type="entry name" value="Sig_transdc_His_kin_sub3_dim/P"/>
</dbReference>
<evidence type="ECO:0000313" key="11">
    <source>
        <dbReference type="EMBL" id="GCF92887.1"/>
    </source>
</evidence>
<feature type="domain" description="Histidine kinase/HSP90-like ATPase" evidence="10">
    <location>
        <begin position="268"/>
        <end position="360"/>
    </location>
</feature>
<dbReference type="RefSeq" id="WP_146621375.1">
    <property type="nucleotide sequence ID" value="NZ_BJCC01000007.1"/>
</dbReference>
<dbReference type="Gene3D" id="1.20.5.1930">
    <property type="match status" value="1"/>
</dbReference>
<dbReference type="Pfam" id="PF02518">
    <property type="entry name" value="HATPase_c"/>
    <property type="match status" value="1"/>
</dbReference>
<feature type="transmembrane region" description="Helical" evidence="9">
    <location>
        <begin position="94"/>
        <end position="124"/>
    </location>
</feature>
<dbReference type="CDD" id="cd16917">
    <property type="entry name" value="HATPase_UhpB-NarQ-NarX-like"/>
    <property type="match status" value="1"/>
</dbReference>
<comment type="caution">
    <text evidence="11">The sequence shown here is derived from an EMBL/GenBank/DDBJ whole genome shotgun (WGS) entry which is preliminary data.</text>
</comment>
<evidence type="ECO:0000256" key="7">
    <source>
        <dbReference type="ARBA" id="ARBA00022840"/>
    </source>
</evidence>
<keyword evidence="9" id="KW-1133">Transmembrane helix</keyword>
<keyword evidence="9" id="KW-0812">Transmembrane</keyword>
<evidence type="ECO:0000256" key="9">
    <source>
        <dbReference type="SAM" id="Phobius"/>
    </source>
</evidence>
<evidence type="ECO:0000256" key="6">
    <source>
        <dbReference type="ARBA" id="ARBA00022777"/>
    </source>
</evidence>
<dbReference type="OrthoDB" id="9797605at2"/>
<dbReference type="EMBL" id="BJCC01000007">
    <property type="protein sequence ID" value="GCF92887.1"/>
    <property type="molecule type" value="Genomic_DNA"/>
</dbReference>
<dbReference type="InterPro" id="IPR003594">
    <property type="entry name" value="HATPase_dom"/>
</dbReference>
<keyword evidence="4" id="KW-0808">Transferase</keyword>
<dbReference type="PANTHER" id="PTHR24421">
    <property type="entry name" value="NITRATE/NITRITE SENSOR PROTEIN NARX-RELATED"/>
    <property type="match status" value="1"/>
</dbReference>
<evidence type="ECO:0000256" key="1">
    <source>
        <dbReference type="ARBA" id="ARBA00000085"/>
    </source>
</evidence>
<keyword evidence="12" id="KW-1185">Reference proteome</keyword>
<sequence length="369" mass="42657">MKHTSYWFDYAFLLLLGALFLSENSFAAQDVFYVLMSLLFLAPILFLPAQIGTWTSFLLQFFSSMIWMKFFFFLPAMLRIFYREKKPYEQIVFIFLLAFFFQELSVSLKTILFSLSIAAIYLCLKDRLMFQLNKDLLDLKDDSWEKQELLKEQNAELVRTRENFLDLQVAEERNRIARDIHDNVGHLLSSALIQLGAIEAVNQDMTVQKLLEQLKVTVHAGMDNIRKSVHGLHSDSLKLEKAVQLMIEEFQFCPILVEGQIPQQLTSEQETMIAAIIKEALSNVMKHSQATQVRLIFDELPAFYRLKIIDNGKTTTQSKGFSNGIGLASMRQRSQKINGQLHISHSAKGFQINLILPKEESHDTCRDRR</sequence>
<dbReference type="InterPro" id="IPR050482">
    <property type="entry name" value="Sensor_HK_TwoCompSys"/>
</dbReference>
<accession>A0A4P5P4Y8</accession>
<evidence type="ECO:0000256" key="5">
    <source>
        <dbReference type="ARBA" id="ARBA00022741"/>
    </source>
</evidence>
<evidence type="ECO:0000256" key="8">
    <source>
        <dbReference type="ARBA" id="ARBA00023012"/>
    </source>
</evidence>
<keyword evidence="7" id="KW-0067">ATP-binding</keyword>
<evidence type="ECO:0000256" key="3">
    <source>
        <dbReference type="ARBA" id="ARBA00022553"/>
    </source>
</evidence>
<keyword evidence="3" id="KW-0597">Phosphoprotein</keyword>
<dbReference type="Gene3D" id="3.30.565.10">
    <property type="entry name" value="Histidine kinase-like ATPase, C-terminal domain"/>
    <property type="match status" value="1"/>
</dbReference>
<dbReference type="AlphaFoldDB" id="A0A4P5P4Y8"/>
<dbReference type="Pfam" id="PF07730">
    <property type="entry name" value="HisKA_3"/>
    <property type="match status" value="1"/>
</dbReference>
<feature type="transmembrane region" description="Helical" evidence="9">
    <location>
        <begin position="66"/>
        <end position="82"/>
    </location>
</feature>
<organism evidence="11 12">
    <name type="scientific">Enterococcus florum</name>
    <dbReference type="NCBI Taxonomy" id="2480627"/>
    <lineage>
        <taxon>Bacteria</taxon>
        <taxon>Bacillati</taxon>
        <taxon>Bacillota</taxon>
        <taxon>Bacilli</taxon>
        <taxon>Lactobacillales</taxon>
        <taxon>Enterococcaceae</taxon>
        <taxon>Enterococcus</taxon>
    </lineage>
</organism>
<proteinExistence type="predicted"/>
<keyword evidence="8" id="KW-0902">Two-component regulatory system</keyword>
<evidence type="ECO:0000256" key="4">
    <source>
        <dbReference type="ARBA" id="ARBA00022679"/>
    </source>
</evidence>
<evidence type="ECO:0000313" key="12">
    <source>
        <dbReference type="Proteomes" id="UP000290567"/>
    </source>
</evidence>
<keyword evidence="9" id="KW-0472">Membrane</keyword>
<gene>
    <name evidence="11" type="ORF">NRIC_07780</name>
</gene>
<name>A0A4P5P4Y8_9ENTE</name>
<protein>
    <recommendedName>
        <fullName evidence="2">histidine kinase</fullName>
        <ecNumber evidence="2">2.7.13.3</ecNumber>
    </recommendedName>
</protein>
<dbReference type="GO" id="GO:0005524">
    <property type="term" value="F:ATP binding"/>
    <property type="evidence" value="ECO:0007669"/>
    <property type="project" value="UniProtKB-KW"/>
</dbReference>
<dbReference type="SUPFAM" id="SSF55874">
    <property type="entry name" value="ATPase domain of HSP90 chaperone/DNA topoisomerase II/histidine kinase"/>
    <property type="match status" value="1"/>
</dbReference>
<feature type="transmembrane region" description="Helical" evidence="9">
    <location>
        <begin position="37"/>
        <end position="59"/>
    </location>
</feature>
<dbReference type="GO" id="GO:0046983">
    <property type="term" value="F:protein dimerization activity"/>
    <property type="evidence" value="ECO:0007669"/>
    <property type="project" value="InterPro"/>
</dbReference>